<gene>
    <name evidence="2" type="ORF">CIAN88_09320</name>
    <name evidence="4" type="ORF">GT664_12935</name>
    <name evidence="3" type="ORF">MKC95_00105</name>
</gene>
<evidence type="ECO:0000256" key="1">
    <source>
        <dbReference type="ARBA" id="ARBA00023121"/>
    </source>
</evidence>
<dbReference type="AlphaFoldDB" id="A0A099I606"/>
<evidence type="ECO:0000313" key="3">
    <source>
        <dbReference type="EMBL" id="MCR0231171.1"/>
    </source>
</evidence>
<dbReference type="Proteomes" id="UP000030008">
    <property type="component" value="Unassembled WGS sequence"/>
</dbReference>
<accession>A0A099I606</accession>
<name>A0A099I606_CLOIN</name>
<sequence length="281" mass="31458">MKKIALMCDSSADITKEEAEKLGIHVLRMPITINGKEFIEEETISDQDIIEALGQNKSVKTAQPIIGTMTRMWDELLESYDEVFYIPLTKALSGTCRVAMGIAEQSPYQNRVFVLNSDFVCYPVVHMLLTARDMFEKGYTCVQAKEKIEQEGELFAILIPETLTALKNGGRISPAAAALAGLLKIQPLLKVEHGAIDLVDKVRTLKKAYKEGIEVVLKDIDPKEYDWMIIDAYNRKVSDELKAALEEACGQPVEQRIFKSVIMSHTGPGTIGFGRIKKIRY</sequence>
<evidence type="ECO:0000313" key="2">
    <source>
        <dbReference type="EMBL" id="KGJ53364.1"/>
    </source>
</evidence>
<dbReference type="PANTHER" id="PTHR33434">
    <property type="entry name" value="DEGV DOMAIN-CONTAINING PROTEIN DR_1986-RELATED"/>
    <property type="match status" value="1"/>
</dbReference>
<dbReference type="Pfam" id="PF02645">
    <property type="entry name" value="DegV"/>
    <property type="match status" value="1"/>
</dbReference>
<comment type="caution">
    <text evidence="2">The sequence shown here is derived from an EMBL/GenBank/DDBJ whole genome shotgun (WGS) entry which is preliminary data.</text>
</comment>
<keyword evidence="1" id="KW-0446">Lipid-binding</keyword>
<protein>
    <submittedName>
        <fullName evidence="4">DegV family EDD domain-containing protein</fullName>
    </submittedName>
    <submittedName>
        <fullName evidence="3">DegV family protein</fullName>
    </submittedName>
    <submittedName>
        <fullName evidence="2">EDD domain protein, DegV family</fullName>
    </submittedName>
</protein>
<evidence type="ECO:0000313" key="4">
    <source>
        <dbReference type="EMBL" id="MZH56629.1"/>
    </source>
</evidence>
<evidence type="ECO:0000313" key="5">
    <source>
        <dbReference type="Proteomes" id="UP000030008"/>
    </source>
</evidence>
<dbReference type="PROSITE" id="PS51482">
    <property type="entry name" value="DEGV"/>
    <property type="match status" value="1"/>
</dbReference>
<dbReference type="Gene3D" id="3.30.1180.10">
    <property type="match status" value="1"/>
</dbReference>
<reference evidence="4" key="2">
    <citation type="journal article" date="2019" name="Nat. Med.">
        <title>A library of human gut bacterial isolates paired with longitudinal multiomics data enables mechanistic microbiome research.</title>
        <authorList>
            <person name="Poyet M."/>
            <person name="Groussin M."/>
            <person name="Gibbons S.M."/>
            <person name="Avila-Pacheco J."/>
            <person name="Jiang X."/>
            <person name="Kearney S.M."/>
            <person name="Perrotta A.R."/>
            <person name="Berdy B."/>
            <person name="Zhao S."/>
            <person name="Lieberman T.D."/>
            <person name="Swanson P.K."/>
            <person name="Smith M."/>
            <person name="Roesemann S."/>
            <person name="Alexander J.E."/>
            <person name="Rich S.A."/>
            <person name="Livny J."/>
            <person name="Vlamakis H."/>
            <person name="Clish C."/>
            <person name="Bullock K."/>
            <person name="Deik A."/>
            <person name="Scott J."/>
            <person name="Pierce K.A."/>
            <person name="Xavier R.J."/>
            <person name="Alm E.J."/>
        </authorList>
    </citation>
    <scope>NUCLEOTIDE SEQUENCE</scope>
    <source>
        <strain evidence="4">BIOML-A12</strain>
    </source>
</reference>
<dbReference type="EMBL" id="JAKTMA010000001">
    <property type="protein sequence ID" value="MCR0231171.1"/>
    <property type="molecule type" value="Genomic_DNA"/>
</dbReference>
<dbReference type="RefSeq" id="WP_008819418.1">
    <property type="nucleotide sequence ID" value="NZ_AP025565.1"/>
</dbReference>
<reference evidence="3" key="3">
    <citation type="journal article" date="2022" name="Clin. Infect. Dis.">
        <title>Association between Clostridium innocuum and antibiotic-associated diarrhea in adults and children: A cross-sectional study and comparative genomics analysis.</title>
        <authorList>
            <person name="Cherny K.E."/>
            <person name="Muscat E.B."/>
            <person name="Balaji A."/>
            <person name="Mukherjee J."/>
            <person name="Ozer E.A."/>
            <person name="Angarone M.P."/>
            <person name="Hauser A.R."/>
            <person name="Sichel J.S."/>
            <person name="Amponsah E."/>
            <person name="Kociolek L.K."/>
        </authorList>
    </citation>
    <scope>NUCLEOTIDE SEQUENCE</scope>
    <source>
        <strain evidence="3">NU1-AC-029v</strain>
    </source>
</reference>
<dbReference type="Gene3D" id="3.40.50.10170">
    <property type="match status" value="1"/>
</dbReference>
<dbReference type="InterPro" id="IPR050270">
    <property type="entry name" value="DegV_domain_contain"/>
</dbReference>
<dbReference type="EMBL" id="JQIF01000040">
    <property type="protein sequence ID" value="KGJ53364.1"/>
    <property type="molecule type" value="Genomic_DNA"/>
</dbReference>
<dbReference type="PANTHER" id="PTHR33434:SF8">
    <property type="entry name" value="DEGV DOMAIN-CONTAINING PROTEIN SPR1019"/>
    <property type="match status" value="1"/>
</dbReference>
<reference evidence="2 5" key="1">
    <citation type="submission" date="2014-08" db="EMBL/GenBank/DDBJ databases">
        <title>Clostridium innocuum, an unnegligible vancomycin-resistant pathogen causing extra-intestinal infections.</title>
        <authorList>
            <person name="Feng Y."/>
            <person name="Chiu C.-H."/>
        </authorList>
    </citation>
    <scope>NUCLEOTIDE SEQUENCE [LARGE SCALE GENOMIC DNA]</scope>
    <source>
        <strain evidence="2 5">AN88</strain>
    </source>
</reference>
<dbReference type="SUPFAM" id="SSF82549">
    <property type="entry name" value="DAK1/DegV-like"/>
    <property type="match status" value="1"/>
</dbReference>
<organism evidence="2 5">
    <name type="scientific">Clostridium innocuum</name>
    <dbReference type="NCBI Taxonomy" id="1522"/>
    <lineage>
        <taxon>Bacteria</taxon>
        <taxon>Bacillati</taxon>
        <taxon>Bacillota</taxon>
        <taxon>Clostridia</taxon>
        <taxon>Eubacteriales</taxon>
        <taxon>Clostridiaceae</taxon>
        <taxon>Clostridium</taxon>
    </lineage>
</organism>
<dbReference type="InterPro" id="IPR003797">
    <property type="entry name" value="DegV"/>
</dbReference>
<dbReference type="NCBIfam" id="TIGR00762">
    <property type="entry name" value="DegV"/>
    <property type="match status" value="1"/>
</dbReference>
<dbReference type="Proteomes" id="UP000604383">
    <property type="component" value="Unassembled WGS sequence"/>
</dbReference>
<dbReference type="EMBL" id="WWTN01000022">
    <property type="protein sequence ID" value="MZH56629.1"/>
    <property type="molecule type" value="Genomic_DNA"/>
</dbReference>
<dbReference type="InterPro" id="IPR043168">
    <property type="entry name" value="DegV_C"/>
</dbReference>
<dbReference type="Proteomes" id="UP001203972">
    <property type="component" value="Unassembled WGS sequence"/>
</dbReference>
<dbReference type="GO" id="GO:0008289">
    <property type="term" value="F:lipid binding"/>
    <property type="evidence" value="ECO:0007669"/>
    <property type="project" value="UniProtKB-KW"/>
</dbReference>
<proteinExistence type="predicted"/>